<keyword evidence="1" id="KW-0812">Transmembrane</keyword>
<proteinExistence type="predicted"/>
<evidence type="ECO:0000256" key="1">
    <source>
        <dbReference type="SAM" id="Phobius"/>
    </source>
</evidence>
<reference evidence="5 6" key="1">
    <citation type="submission" date="2018-06" db="EMBL/GenBank/DDBJ databases">
        <authorList>
            <consortium name="Pathogen Informatics"/>
            <person name="Doyle S."/>
        </authorList>
    </citation>
    <scope>NUCLEOTIDE SEQUENCE [LARGE SCALE GENOMIC DNA]</scope>
    <source>
        <strain evidence="5 6">NCTC11842</strain>
    </source>
</reference>
<keyword evidence="1" id="KW-0472">Membrane</keyword>
<dbReference type="RefSeq" id="WP_010797788.1">
    <property type="nucleotide sequence ID" value="NZ_FQYS01000017.1"/>
</dbReference>
<sequence>MRSINLHLKILITVLVLLGVSITAYQIFGLGIPITQDETDELWSIDAKVTFTATPHVPVKVQLFVPPLTQGYVSLNESFVSNNYGVNVSRIEGNRQLTWSARRAKGDQTLYYRLVMTKRFGSDKPREEKGPVTRDPIVLPEGPERLAAEALIAPIRQHSADVETFISEAIRRVNNVNDDNVKLLLNGDTSITKRAQTIDLLVSLARVPLEKVHTLRLVAHIQQNPELWLRSYNGKDWIYFNPETGERGLPSDRMIWWSGDGQLLNLDGGRKANVTFTLDSSQMNAIRLAQLTNSSVETAFMDYSLYGLPLQTQQTYQTMIMIPLGVLVILILRNLIGLQTLGTFTPVLIALAFRETGLQWGIGLFTVITALGLSLRSYLEHLRLQMLPRLSVVLTFVVVMIAAISLFSHKLGFENGLSVALFPMVILTMTIERLSITWEERGANHALKVAIGTLFAGSLAYLLMKIPPLVYFVFTFPAVLLILVGFMLAMGRYRGYRLTELVRFKALLKED</sequence>
<dbReference type="AlphaFoldDB" id="A0A2X2CNQ4"/>
<dbReference type="Proteomes" id="UP000626180">
    <property type="component" value="Unassembled WGS sequence"/>
</dbReference>
<feature type="transmembrane region" description="Helical" evidence="1">
    <location>
        <begin position="390"/>
        <end position="409"/>
    </location>
</feature>
<organism evidence="5 6">
    <name type="scientific">Pseudomonas luteola</name>
    <dbReference type="NCBI Taxonomy" id="47886"/>
    <lineage>
        <taxon>Bacteria</taxon>
        <taxon>Pseudomonadati</taxon>
        <taxon>Pseudomonadota</taxon>
        <taxon>Gammaproteobacteria</taxon>
        <taxon>Pseudomonadales</taxon>
        <taxon>Pseudomonadaceae</taxon>
        <taxon>Pseudomonas</taxon>
    </lineage>
</organism>
<accession>A0A2X2CNQ4</accession>
<feature type="transmembrane region" description="Helical" evidence="1">
    <location>
        <begin position="415"/>
        <end position="434"/>
    </location>
</feature>
<dbReference type="Pfam" id="PF14400">
    <property type="entry name" value="Transglut_i_TM"/>
    <property type="match status" value="1"/>
</dbReference>
<feature type="domain" description="7 transmembrane helices usually fused to an inactive transglutaminase" evidence="3">
    <location>
        <begin position="262"/>
        <end position="507"/>
    </location>
</feature>
<dbReference type="Pfam" id="PF14402">
    <property type="entry name" value="7TM_transglut"/>
    <property type="match status" value="1"/>
</dbReference>
<dbReference type="EMBL" id="UAUF01000013">
    <property type="protein sequence ID" value="SPZ09558.1"/>
    <property type="molecule type" value="Genomic_DNA"/>
</dbReference>
<dbReference type="Proteomes" id="UP000250443">
    <property type="component" value="Unassembled WGS sequence"/>
</dbReference>
<protein>
    <submittedName>
        <fullName evidence="4">Inactive transglutaminase family protein</fullName>
    </submittedName>
    <submittedName>
        <fullName evidence="5">Membrane protein</fullName>
    </submittedName>
</protein>
<evidence type="ECO:0000259" key="3">
    <source>
        <dbReference type="Pfam" id="PF14402"/>
    </source>
</evidence>
<feature type="transmembrane region" description="Helical" evidence="1">
    <location>
        <begin position="469"/>
        <end position="489"/>
    </location>
</feature>
<gene>
    <name evidence="4" type="ORF">IRZ65_22375</name>
    <name evidence="5" type="ORF">NCTC11842_03132</name>
</gene>
<dbReference type="EMBL" id="JADMCD010000017">
    <property type="protein sequence ID" value="MBF8643414.1"/>
    <property type="molecule type" value="Genomic_DNA"/>
</dbReference>
<dbReference type="InterPro" id="IPR025840">
    <property type="entry name" value="7TM_transglut"/>
</dbReference>
<evidence type="ECO:0000313" key="7">
    <source>
        <dbReference type="Proteomes" id="UP000626180"/>
    </source>
</evidence>
<keyword evidence="7" id="KW-1185">Reference proteome</keyword>
<evidence type="ECO:0000313" key="6">
    <source>
        <dbReference type="Proteomes" id="UP000250443"/>
    </source>
</evidence>
<feature type="transmembrane region" description="Helical" evidence="1">
    <location>
        <begin position="320"/>
        <end position="338"/>
    </location>
</feature>
<keyword evidence="1" id="KW-1133">Transmembrane helix</keyword>
<dbReference type="InterPro" id="IPR025838">
    <property type="entry name" value="Transglut_i_TM"/>
</dbReference>
<name>A0A2X2CNQ4_PSELU</name>
<evidence type="ECO:0000313" key="4">
    <source>
        <dbReference type="EMBL" id="MBF8643414.1"/>
    </source>
</evidence>
<feature type="transmembrane region" description="Helical" evidence="1">
    <location>
        <begin position="446"/>
        <end position="463"/>
    </location>
</feature>
<feature type="transmembrane region" description="Helical" evidence="1">
    <location>
        <begin position="6"/>
        <end position="28"/>
    </location>
</feature>
<feature type="domain" description="Inactive transglutaminase fused to 7 transmembrane helices" evidence="2">
    <location>
        <begin position="25"/>
        <end position="186"/>
    </location>
</feature>
<feature type="transmembrane region" description="Helical" evidence="1">
    <location>
        <begin position="358"/>
        <end position="378"/>
    </location>
</feature>
<evidence type="ECO:0000313" key="5">
    <source>
        <dbReference type="EMBL" id="SPZ09558.1"/>
    </source>
</evidence>
<reference evidence="4 7" key="2">
    <citation type="submission" date="2020-10" db="EMBL/GenBank/DDBJ databases">
        <title>Genome sequences of Pseudomonas isolates.</title>
        <authorList>
            <person name="Wessels L."/>
            <person name="Reich F."/>
            <person name="Hammerl J."/>
        </authorList>
    </citation>
    <scope>NUCLEOTIDE SEQUENCE [LARGE SCALE GENOMIC DNA]</scope>
    <source>
        <strain evidence="4 7">20-MO00624-0</strain>
    </source>
</reference>
<evidence type="ECO:0000259" key="2">
    <source>
        <dbReference type="Pfam" id="PF14400"/>
    </source>
</evidence>